<protein>
    <submittedName>
        <fullName evidence="1">Uncharacterized protein</fullName>
    </submittedName>
</protein>
<evidence type="ECO:0000313" key="2">
    <source>
        <dbReference type="Proteomes" id="UP000004110"/>
    </source>
</evidence>
<comment type="caution">
    <text evidence="1">The sequence shown here is derived from an EMBL/GenBank/DDBJ whole genome shotgun (WGS) entry which is preliminary data.</text>
</comment>
<name>A0ABC9NFF3_BACUC</name>
<dbReference type="Proteomes" id="UP000004110">
    <property type="component" value="Unassembled WGS sequence"/>
</dbReference>
<dbReference type="AlphaFoldDB" id="A0ABC9NFF3"/>
<evidence type="ECO:0000313" key="1">
    <source>
        <dbReference type="EMBL" id="EDO55371.1"/>
    </source>
</evidence>
<sequence>MGMYWDKTSGCFGVKHGDVLDNNIRMLWVLTIRV</sequence>
<reference evidence="1" key="1">
    <citation type="submission" date="2007-06" db="EMBL/GenBank/DDBJ databases">
        <authorList>
            <person name="Fulton L."/>
            <person name="Clifton S."/>
            <person name="Fulton B."/>
            <person name="Xu J."/>
            <person name="Minx P."/>
            <person name="Pepin K.H."/>
            <person name="Johnson M."/>
            <person name="Thiruvilangam P."/>
            <person name="Bhonagiri V."/>
            <person name="Nash W.E."/>
            <person name="Mardis E.R."/>
            <person name="Wilson R.K."/>
        </authorList>
    </citation>
    <scope>NUCLEOTIDE SEQUENCE [LARGE SCALE GENOMIC DNA]</scope>
    <source>
        <strain evidence="1">ATCC 8492</strain>
    </source>
</reference>
<organism evidence="1 2">
    <name type="scientific">Bacteroides uniformis (strain ATCC 8492 / DSM 6597 / CCUG 4942 / CIP 103695 / JCM 5828 / KCTC 5204 / NCTC 13054 / VPI 0061)</name>
    <dbReference type="NCBI Taxonomy" id="411479"/>
    <lineage>
        <taxon>Bacteria</taxon>
        <taxon>Pseudomonadati</taxon>
        <taxon>Bacteroidota</taxon>
        <taxon>Bacteroidia</taxon>
        <taxon>Bacteroidales</taxon>
        <taxon>Bacteroidaceae</taxon>
        <taxon>Bacteroides</taxon>
    </lineage>
</organism>
<keyword evidence="2" id="KW-1185">Reference proteome</keyword>
<proteinExistence type="predicted"/>
<gene>
    <name evidence="1" type="ORF">BACUNI_01043</name>
</gene>
<dbReference type="EMBL" id="AAYH02000038">
    <property type="protein sequence ID" value="EDO55371.1"/>
    <property type="molecule type" value="Genomic_DNA"/>
</dbReference>
<accession>A0ABC9NFF3</accession>
<reference evidence="1" key="2">
    <citation type="submission" date="2013-11" db="EMBL/GenBank/DDBJ databases">
        <title>Draft genome sequence of Bacteroides uniformis (ATCC 8492).</title>
        <authorList>
            <person name="Sudarsanam P."/>
            <person name="Ley R."/>
            <person name="Guruge J."/>
            <person name="Turnbaugh P.J."/>
            <person name="Mahowald M."/>
            <person name="Liep D."/>
            <person name="Gordon J."/>
        </authorList>
    </citation>
    <scope>NUCLEOTIDE SEQUENCE</scope>
    <source>
        <strain evidence="1">ATCC 8492</strain>
    </source>
</reference>